<feature type="transmembrane region" description="Helical" evidence="7">
    <location>
        <begin position="308"/>
        <end position="332"/>
    </location>
</feature>
<keyword evidence="3" id="KW-1003">Cell membrane</keyword>
<evidence type="ECO:0000313" key="8">
    <source>
        <dbReference type="EMBL" id="SCW66638.1"/>
    </source>
</evidence>
<gene>
    <name evidence="8" type="ORF">SAMN02927928_2542</name>
</gene>
<reference evidence="9" key="1">
    <citation type="submission" date="2016-10" db="EMBL/GenBank/DDBJ databases">
        <authorList>
            <person name="Varghese N."/>
            <person name="Submissions S."/>
        </authorList>
    </citation>
    <scope>NUCLEOTIDE SEQUENCE [LARGE SCALE GENOMIC DNA]</scope>
    <source>
        <strain evidence="9">CGMCC 1.3431</strain>
    </source>
</reference>
<dbReference type="PANTHER" id="PTHR30106">
    <property type="entry name" value="INNER MEMBRANE PROTEIN YEIH-RELATED"/>
    <property type="match status" value="1"/>
</dbReference>
<accession>A0A1G4SC83</accession>
<comment type="subcellular location">
    <subcellularLocation>
        <location evidence="1">Cell membrane</location>
        <topology evidence="1">Multi-pass membrane protein</topology>
    </subcellularLocation>
</comment>
<dbReference type="EMBL" id="FMTS01000004">
    <property type="protein sequence ID" value="SCW66638.1"/>
    <property type="molecule type" value="Genomic_DNA"/>
</dbReference>
<keyword evidence="5 7" id="KW-1133">Transmembrane helix</keyword>
<feature type="transmembrane region" description="Helical" evidence="7">
    <location>
        <begin position="130"/>
        <end position="151"/>
    </location>
</feature>
<evidence type="ECO:0000256" key="3">
    <source>
        <dbReference type="ARBA" id="ARBA00022475"/>
    </source>
</evidence>
<evidence type="ECO:0000256" key="1">
    <source>
        <dbReference type="ARBA" id="ARBA00004651"/>
    </source>
</evidence>
<evidence type="ECO:0000256" key="6">
    <source>
        <dbReference type="ARBA" id="ARBA00023136"/>
    </source>
</evidence>
<proteinExistence type="inferred from homology"/>
<dbReference type="InterPro" id="IPR018383">
    <property type="entry name" value="UPF0324_pro"/>
</dbReference>
<evidence type="ECO:0000313" key="9">
    <source>
        <dbReference type="Proteomes" id="UP000199150"/>
    </source>
</evidence>
<dbReference type="OrthoDB" id="5393513at2"/>
<name>A0A1G4SC83_9CAUL</name>
<organism evidence="8 9">
    <name type="scientific">Asticcacaulis taihuensis</name>
    <dbReference type="NCBI Taxonomy" id="260084"/>
    <lineage>
        <taxon>Bacteria</taxon>
        <taxon>Pseudomonadati</taxon>
        <taxon>Pseudomonadota</taxon>
        <taxon>Alphaproteobacteria</taxon>
        <taxon>Caulobacterales</taxon>
        <taxon>Caulobacteraceae</taxon>
        <taxon>Asticcacaulis</taxon>
    </lineage>
</organism>
<keyword evidence="6 7" id="KW-0472">Membrane</keyword>
<feature type="transmembrane region" description="Helical" evidence="7">
    <location>
        <begin position="12"/>
        <end position="32"/>
    </location>
</feature>
<evidence type="ECO:0000256" key="4">
    <source>
        <dbReference type="ARBA" id="ARBA00022692"/>
    </source>
</evidence>
<dbReference type="Pfam" id="PF03601">
    <property type="entry name" value="Cons_hypoth698"/>
    <property type="match status" value="1"/>
</dbReference>
<feature type="transmembrane region" description="Helical" evidence="7">
    <location>
        <begin position="38"/>
        <end position="55"/>
    </location>
</feature>
<dbReference type="PANTHER" id="PTHR30106:SF2">
    <property type="entry name" value="UPF0324 INNER MEMBRANE PROTEIN YEIH"/>
    <property type="match status" value="1"/>
</dbReference>
<keyword evidence="9" id="KW-1185">Reference proteome</keyword>
<keyword evidence="4 7" id="KW-0812">Transmembrane</keyword>
<evidence type="ECO:0000256" key="2">
    <source>
        <dbReference type="ARBA" id="ARBA00007977"/>
    </source>
</evidence>
<feature type="transmembrane region" description="Helical" evidence="7">
    <location>
        <begin position="100"/>
        <end position="118"/>
    </location>
</feature>
<dbReference type="AlphaFoldDB" id="A0A1G4SC83"/>
<protein>
    <submittedName>
        <fullName evidence="8">Conserved hypothetical integral membrane protein</fullName>
    </submittedName>
</protein>
<feature type="transmembrane region" description="Helical" evidence="7">
    <location>
        <begin position="250"/>
        <end position="271"/>
    </location>
</feature>
<dbReference type="Proteomes" id="UP000199150">
    <property type="component" value="Unassembled WGS sequence"/>
</dbReference>
<evidence type="ECO:0000256" key="5">
    <source>
        <dbReference type="ARBA" id="ARBA00022989"/>
    </source>
</evidence>
<dbReference type="STRING" id="260084.SAMN02927928_2542"/>
<feature type="transmembrane region" description="Helical" evidence="7">
    <location>
        <begin position="157"/>
        <end position="178"/>
    </location>
</feature>
<sequence>MTDLAAKLPARLPEVFPGLMIAALIGAVAFGLHQLPHMNAVSPAILAAVIGLFLAHAVKLPDRAEAGIAFSSRSLLRWAVALLGLQVSFGQIVAIGWTGFVIVAAGLAVSFLTIRAVGRALGVAPKLAELIAAGTSICGASAVAGVNAVTGAEDEDVAYAVAMVTLFGTAAMLLYPLIDHWLMLDARCYGLWAGASIHEVAQVVGATAQVGPAATQSGAIAKLTRVLMLAPLVMTLRFGRRKAEAGNTGAAVPLFVIGFLALVVINSLIVLPHELTALAGQVSGFLLAVALGAMGLKTHINGLKARGWAPLALGAFGTVFISLFTLGLTLAFA</sequence>
<feature type="transmembrane region" description="Helical" evidence="7">
    <location>
        <begin position="277"/>
        <end position="296"/>
    </location>
</feature>
<dbReference type="GO" id="GO:0005886">
    <property type="term" value="C:plasma membrane"/>
    <property type="evidence" value="ECO:0007669"/>
    <property type="project" value="UniProtKB-SubCell"/>
</dbReference>
<comment type="similarity">
    <text evidence="2">Belongs to the UPF0324 family.</text>
</comment>
<evidence type="ECO:0000256" key="7">
    <source>
        <dbReference type="SAM" id="Phobius"/>
    </source>
</evidence>
<dbReference type="RefSeq" id="WP_090648535.1">
    <property type="nucleotide sequence ID" value="NZ_CBCRYE010000002.1"/>
</dbReference>